<protein>
    <submittedName>
        <fullName evidence="2">Uncharacterized protein</fullName>
    </submittedName>
</protein>
<accession>A0A1I8F6J7</accession>
<dbReference type="Proteomes" id="UP000095280">
    <property type="component" value="Unplaced"/>
</dbReference>
<proteinExistence type="predicted"/>
<organism evidence="1 2">
    <name type="scientific">Macrostomum lignano</name>
    <dbReference type="NCBI Taxonomy" id="282301"/>
    <lineage>
        <taxon>Eukaryota</taxon>
        <taxon>Metazoa</taxon>
        <taxon>Spiralia</taxon>
        <taxon>Lophotrochozoa</taxon>
        <taxon>Platyhelminthes</taxon>
        <taxon>Rhabditophora</taxon>
        <taxon>Macrostomorpha</taxon>
        <taxon>Macrostomida</taxon>
        <taxon>Macrostomidae</taxon>
        <taxon>Macrostomum</taxon>
    </lineage>
</organism>
<keyword evidence="1" id="KW-1185">Reference proteome</keyword>
<dbReference type="AlphaFoldDB" id="A0A1I8F6J7"/>
<sequence>MPTVRPLLQDLMDPKKGPRIRKIKEQRSRHLWRPEFDDDFTCSGWGESAPISTPRRRSRCCAIISSMAQKFRADAF</sequence>
<evidence type="ECO:0000313" key="2">
    <source>
        <dbReference type="WBParaSite" id="maker-unitig_21799-snap-gene-0.1-mRNA-1"/>
    </source>
</evidence>
<dbReference type="WBParaSite" id="maker-unitig_21799-snap-gene-0.1-mRNA-1">
    <property type="protein sequence ID" value="maker-unitig_21799-snap-gene-0.1-mRNA-1"/>
    <property type="gene ID" value="maker-unitig_21799-snap-gene-0.1"/>
</dbReference>
<name>A0A1I8F6J7_9PLAT</name>
<reference evidence="2" key="1">
    <citation type="submission" date="2016-11" db="UniProtKB">
        <authorList>
            <consortium name="WormBaseParasite"/>
        </authorList>
    </citation>
    <scope>IDENTIFICATION</scope>
</reference>
<evidence type="ECO:0000313" key="1">
    <source>
        <dbReference type="Proteomes" id="UP000095280"/>
    </source>
</evidence>